<sequence length="997" mass="109709">MKSELETCFQSENVECFPEAAKETCAAFDESQKDRATSERDEHDGSHPVSQTVLDDGLEDREGSGSGKDRNAKDGSKNYEKSVPSKDGTDPEESIPEIMRNGYHDTGLKFVLSSPRQPEGNDQAKRPSTSIPIRSSSAALIFYVRKRKRKNGQKEDASMRDELSHRKRETSLDEQLINPGQDDRRREMMDGHKVDGVDRYRGPNEKPRSNSLPVISIGENGIIGRRNLANLTEQLKYRRKGRVASCGNKDETLVDCGKLDADTGEMGKVKKLLKDKNKSETVKGVMAANAETGVQFQGRISEEKQIVLGLGHHPSRGRGSRHVDLKHVERRTIAKESLNKSMRNSLDAADSLGGKAVKRLAKRQSLLKKDEKNFSSKEDIRGIQSNSSSDEVALPLTKCRCLATEAMSDAANSSTDDKEQRFSLEPRQNVSSIIGKPVMHGQKKRRAVRIFDEEDDDCPKTPIHGGAPKKLKGLSMPCSSQKTTATHSVNLNGDQGSAAKQTGREATRQKELSPKRSSNAHFMTKQAPERQNPSESVIKCSDAGSERKFSPLSSNSPLFSSDGLNSRQGHSTKVRQASSRERPKNNTRFENGDEDIKTLDSVMSMKNLIAAAQAKRKQTHMDNGTAGVSIASLASSEVLGRNLVPSPSQPVLTSVGSLSHKDAPDLNQLRNSKSSPTSADVSHRRANVETAGDKRISSEQKGSLSCGTEAAVARDAFEGMIETLSRTKDSIRRATRLAIDCAKYGIAHEVVELLIRKLESEPSLNRKVDLFFLVDSITQRSHSHKGIAGASYIPTVQAALPRLLSAAAPTSSGGAENRRQCLKVLRLWLERKIFPKSFLRSCMDDVGTSNNSTTNPRRPSRVERAVDDPLREMEGVLVDEYGSNAAFQLCGLRTSHAFEEEEEEEGHEEIRTHHGKGSPKASPVLSAPASGDLRIYDGTPSDRYHCVLEDVDGNFEKEEAYRRPKDENYLAIASLVVDVTSINNGTSSNQWETKQAK</sequence>
<reference evidence="2" key="1">
    <citation type="journal article" date="2023" name="Front. Plant Sci.">
        <title>Chromosomal-level genome assembly of Melastoma candidum provides insights into trichome evolution.</title>
        <authorList>
            <person name="Zhong Y."/>
            <person name="Wu W."/>
            <person name="Sun C."/>
            <person name="Zou P."/>
            <person name="Liu Y."/>
            <person name="Dai S."/>
            <person name="Zhou R."/>
        </authorList>
    </citation>
    <scope>NUCLEOTIDE SEQUENCE [LARGE SCALE GENOMIC DNA]</scope>
</reference>
<comment type="caution">
    <text evidence="1">The sequence shown here is derived from an EMBL/GenBank/DDBJ whole genome shotgun (WGS) entry which is preliminary data.</text>
</comment>
<dbReference type="EMBL" id="CM042882">
    <property type="protein sequence ID" value="KAI4384124.1"/>
    <property type="molecule type" value="Genomic_DNA"/>
</dbReference>
<evidence type="ECO:0000313" key="1">
    <source>
        <dbReference type="EMBL" id="KAI4384124.1"/>
    </source>
</evidence>
<name>A0ACB9S2P5_9MYRT</name>
<accession>A0ACB9S2P5</accession>
<keyword evidence="2" id="KW-1185">Reference proteome</keyword>
<organism evidence="1 2">
    <name type="scientific">Melastoma candidum</name>
    <dbReference type="NCBI Taxonomy" id="119954"/>
    <lineage>
        <taxon>Eukaryota</taxon>
        <taxon>Viridiplantae</taxon>
        <taxon>Streptophyta</taxon>
        <taxon>Embryophyta</taxon>
        <taxon>Tracheophyta</taxon>
        <taxon>Spermatophyta</taxon>
        <taxon>Magnoliopsida</taxon>
        <taxon>eudicotyledons</taxon>
        <taxon>Gunneridae</taxon>
        <taxon>Pentapetalae</taxon>
        <taxon>rosids</taxon>
        <taxon>malvids</taxon>
        <taxon>Myrtales</taxon>
        <taxon>Melastomataceae</taxon>
        <taxon>Melastomatoideae</taxon>
        <taxon>Melastomateae</taxon>
        <taxon>Melastoma</taxon>
    </lineage>
</organism>
<evidence type="ECO:0000313" key="2">
    <source>
        <dbReference type="Proteomes" id="UP001057402"/>
    </source>
</evidence>
<protein>
    <submittedName>
        <fullName evidence="1">Uncharacterized protein</fullName>
    </submittedName>
</protein>
<proteinExistence type="predicted"/>
<dbReference type="Proteomes" id="UP001057402">
    <property type="component" value="Chromosome 3"/>
</dbReference>
<gene>
    <name evidence="1" type="ORF">MLD38_009890</name>
</gene>